<evidence type="ECO:0000313" key="6">
    <source>
        <dbReference type="EMBL" id="BBP00931.1"/>
    </source>
</evidence>
<evidence type="ECO:0000256" key="1">
    <source>
        <dbReference type="ARBA" id="ARBA00004141"/>
    </source>
</evidence>
<gene>
    <name evidence="6" type="ORF">SFSGTM_16390</name>
</gene>
<keyword evidence="3 5" id="KW-1133">Transmembrane helix</keyword>
<evidence type="ECO:0000256" key="2">
    <source>
        <dbReference type="ARBA" id="ARBA00022692"/>
    </source>
</evidence>
<dbReference type="KEGG" id="sniv:SFSGTM_16390"/>
<accession>A0A809RQ11</accession>
<feature type="transmembrane region" description="Helical" evidence="5">
    <location>
        <begin position="36"/>
        <end position="53"/>
    </location>
</feature>
<dbReference type="InterPro" id="IPR006603">
    <property type="entry name" value="PQ-loop_rpt"/>
</dbReference>
<evidence type="ECO:0000256" key="5">
    <source>
        <dbReference type="SAM" id="Phobius"/>
    </source>
</evidence>
<comment type="subcellular location">
    <subcellularLocation>
        <location evidence="1">Membrane</location>
        <topology evidence="1">Multi-pass membrane protein</topology>
    </subcellularLocation>
</comment>
<keyword evidence="2 5" id="KW-0812">Transmembrane</keyword>
<dbReference type="EMBL" id="AP021881">
    <property type="protein sequence ID" value="BBP00931.1"/>
    <property type="molecule type" value="Genomic_DNA"/>
</dbReference>
<dbReference type="Gene3D" id="1.20.1280.290">
    <property type="match status" value="1"/>
</dbReference>
<dbReference type="RefSeq" id="WP_162084773.1">
    <property type="nucleotide sequence ID" value="NZ_AP021881.1"/>
</dbReference>
<organism evidence="6 7">
    <name type="scientific">Sulfuriferula nivalis</name>
    <dbReference type="NCBI Taxonomy" id="2675298"/>
    <lineage>
        <taxon>Bacteria</taxon>
        <taxon>Pseudomonadati</taxon>
        <taxon>Pseudomonadota</taxon>
        <taxon>Betaproteobacteria</taxon>
        <taxon>Nitrosomonadales</taxon>
        <taxon>Sulfuricellaceae</taxon>
        <taxon>Sulfuriferula</taxon>
    </lineage>
</organism>
<reference evidence="7" key="1">
    <citation type="submission" date="2019-11" db="EMBL/GenBank/DDBJ databases">
        <title>Isolation and characterization of a novel species in the genus Sulfuriferula.</title>
        <authorList>
            <person name="Mochizuki J."/>
            <person name="Kojima H."/>
            <person name="Fukui M."/>
        </authorList>
    </citation>
    <scope>NUCLEOTIDE SEQUENCE [LARGE SCALE GENOMIC DNA]</scope>
    <source>
        <strain evidence="7">SGTM</strain>
    </source>
</reference>
<evidence type="ECO:0000256" key="3">
    <source>
        <dbReference type="ARBA" id="ARBA00022989"/>
    </source>
</evidence>
<keyword evidence="4 5" id="KW-0472">Membrane</keyword>
<feature type="transmembrane region" description="Helical" evidence="5">
    <location>
        <begin position="59"/>
        <end position="79"/>
    </location>
</feature>
<dbReference type="AlphaFoldDB" id="A0A809RQ11"/>
<proteinExistence type="predicted"/>
<evidence type="ECO:0008006" key="8">
    <source>
        <dbReference type="Google" id="ProtNLM"/>
    </source>
</evidence>
<dbReference type="GO" id="GO:0051119">
    <property type="term" value="F:sugar transmembrane transporter activity"/>
    <property type="evidence" value="ECO:0007669"/>
    <property type="project" value="InterPro"/>
</dbReference>
<sequence>MINQNWIGLLAGTLTTMAFVPQVYRIWQRKHADDISASMFIIFITGVALWLYYGLMLQAWPIIIANAITLVLASVILFLKYYYQKTGQHDGE</sequence>
<keyword evidence="7" id="KW-1185">Reference proteome</keyword>
<dbReference type="InterPro" id="IPR047662">
    <property type="entry name" value="SemiSWEET"/>
</dbReference>
<dbReference type="GO" id="GO:0016020">
    <property type="term" value="C:membrane"/>
    <property type="evidence" value="ECO:0007669"/>
    <property type="project" value="UniProtKB-SubCell"/>
</dbReference>
<name>A0A809RQ11_9PROT</name>
<protein>
    <recommendedName>
        <fullName evidence="8">PQ loop repeat protein</fullName>
    </recommendedName>
</protein>
<dbReference type="NCBIfam" id="NF037968">
    <property type="entry name" value="SemiSWEET_2"/>
    <property type="match status" value="1"/>
</dbReference>
<dbReference type="Proteomes" id="UP000463939">
    <property type="component" value="Chromosome"/>
</dbReference>
<dbReference type="SMART" id="SM00679">
    <property type="entry name" value="CTNS"/>
    <property type="match status" value="1"/>
</dbReference>
<evidence type="ECO:0000313" key="7">
    <source>
        <dbReference type="Proteomes" id="UP000463939"/>
    </source>
</evidence>
<evidence type="ECO:0000256" key="4">
    <source>
        <dbReference type="ARBA" id="ARBA00023136"/>
    </source>
</evidence>
<feature type="transmembrane region" description="Helical" evidence="5">
    <location>
        <begin position="6"/>
        <end position="24"/>
    </location>
</feature>
<dbReference type="Pfam" id="PF04193">
    <property type="entry name" value="PQ-loop"/>
    <property type="match status" value="1"/>
</dbReference>